<evidence type="ECO:0000313" key="2">
    <source>
        <dbReference type="Proteomes" id="UP000054826"/>
    </source>
</evidence>
<sequence>MIPTLRHLIAEMKIISFTKHIDTQLLSFIAPHVCPPPPPTTFWTLYHKSEISEADLKVKINLHNDAISHSDMHCVIKHVRDLLQFRSSTSSMNS</sequence>
<accession>A0A0V1JWJ4</accession>
<dbReference type="EMBL" id="JYDV01000036">
    <property type="protein sequence ID" value="KRZ39354.1"/>
    <property type="molecule type" value="Genomic_DNA"/>
</dbReference>
<organism evidence="1 2">
    <name type="scientific">Trichinella pseudospiralis</name>
    <name type="common">Parasitic roundworm</name>
    <dbReference type="NCBI Taxonomy" id="6337"/>
    <lineage>
        <taxon>Eukaryota</taxon>
        <taxon>Metazoa</taxon>
        <taxon>Ecdysozoa</taxon>
        <taxon>Nematoda</taxon>
        <taxon>Enoplea</taxon>
        <taxon>Dorylaimia</taxon>
        <taxon>Trichinellida</taxon>
        <taxon>Trichinellidae</taxon>
        <taxon>Trichinella</taxon>
    </lineage>
</organism>
<comment type="caution">
    <text evidence="1">The sequence shown here is derived from an EMBL/GenBank/DDBJ whole genome shotgun (WGS) entry which is preliminary data.</text>
</comment>
<name>A0A0V1JWJ4_TRIPS</name>
<reference evidence="1 2" key="1">
    <citation type="submission" date="2015-01" db="EMBL/GenBank/DDBJ databases">
        <title>Evolution of Trichinella species and genotypes.</title>
        <authorList>
            <person name="Korhonen P.K."/>
            <person name="Edoardo P."/>
            <person name="Giuseppe L.R."/>
            <person name="Gasser R.B."/>
        </authorList>
    </citation>
    <scope>NUCLEOTIDE SEQUENCE [LARGE SCALE GENOMIC DNA]</scope>
    <source>
        <strain evidence="1">ISS176</strain>
    </source>
</reference>
<evidence type="ECO:0000313" key="1">
    <source>
        <dbReference type="EMBL" id="KRZ39354.1"/>
    </source>
</evidence>
<protein>
    <submittedName>
        <fullName evidence="1">Uncharacterized protein</fullName>
    </submittedName>
</protein>
<dbReference type="Proteomes" id="UP000054826">
    <property type="component" value="Unassembled WGS sequence"/>
</dbReference>
<feature type="non-terminal residue" evidence="1">
    <location>
        <position position="94"/>
    </location>
</feature>
<proteinExistence type="predicted"/>
<gene>
    <name evidence="1" type="ORF">T4C_9045</name>
</gene>
<dbReference type="AlphaFoldDB" id="A0A0V1JWJ4"/>